<evidence type="ECO:0000256" key="2">
    <source>
        <dbReference type="ARBA" id="ARBA00022827"/>
    </source>
</evidence>
<dbReference type="Gene3D" id="3.50.50.60">
    <property type="entry name" value="FAD/NAD(P)-binding domain"/>
    <property type="match status" value="2"/>
</dbReference>
<dbReference type="Proteomes" id="UP001055172">
    <property type="component" value="Unassembled WGS sequence"/>
</dbReference>
<keyword evidence="2" id="KW-0274">FAD</keyword>
<evidence type="ECO:0000256" key="3">
    <source>
        <dbReference type="ARBA" id="ARBA00023002"/>
    </source>
</evidence>
<accession>A0AA37GJB3</accession>
<comment type="caution">
    <text evidence="6">The sequence shown here is derived from an EMBL/GenBank/DDBJ whole genome shotgun (WGS) entry which is preliminary data.</text>
</comment>
<dbReference type="InterPro" id="IPR036188">
    <property type="entry name" value="FAD/NAD-bd_sf"/>
</dbReference>
<dbReference type="SUPFAM" id="SSF51905">
    <property type="entry name" value="FAD/NAD(P)-binding domain"/>
    <property type="match status" value="1"/>
</dbReference>
<feature type="domain" description="FAD-binding" evidence="5">
    <location>
        <begin position="28"/>
        <end position="90"/>
    </location>
</feature>
<keyword evidence="1" id="KW-0285">Flavoprotein</keyword>
<evidence type="ECO:0000256" key="4">
    <source>
        <dbReference type="SAM" id="Phobius"/>
    </source>
</evidence>
<protein>
    <recommendedName>
        <fullName evidence="5">FAD-binding domain-containing protein</fullName>
    </recommendedName>
</protein>
<keyword evidence="7" id="KW-1185">Reference proteome</keyword>
<sequence>MEETDVVVIGAGPSGLAIALALGQLQIKIMRDKIHASEYTELKLDCAVNGIRHDANGVEAVYREKGAGEDSVIRGKYLIGADGKRGFVRKGYLEEKGIEQKTGL</sequence>
<evidence type="ECO:0000313" key="7">
    <source>
        <dbReference type="Proteomes" id="UP001055172"/>
    </source>
</evidence>
<dbReference type="Pfam" id="PF01494">
    <property type="entry name" value="FAD_binding_3"/>
    <property type="match status" value="1"/>
</dbReference>
<dbReference type="GO" id="GO:0071949">
    <property type="term" value="F:FAD binding"/>
    <property type="evidence" value="ECO:0007669"/>
    <property type="project" value="InterPro"/>
</dbReference>
<evidence type="ECO:0000256" key="1">
    <source>
        <dbReference type="ARBA" id="ARBA00022630"/>
    </source>
</evidence>
<dbReference type="EMBL" id="BPPX01000007">
    <property type="protein sequence ID" value="GJC81512.1"/>
    <property type="molecule type" value="Genomic_DNA"/>
</dbReference>
<organism evidence="6 7">
    <name type="scientific">Colletotrichum liriopes</name>
    <dbReference type="NCBI Taxonomy" id="708192"/>
    <lineage>
        <taxon>Eukaryota</taxon>
        <taxon>Fungi</taxon>
        <taxon>Dikarya</taxon>
        <taxon>Ascomycota</taxon>
        <taxon>Pezizomycotina</taxon>
        <taxon>Sordariomycetes</taxon>
        <taxon>Hypocreomycetidae</taxon>
        <taxon>Glomerellales</taxon>
        <taxon>Glomerellaceae</taxon>
        <taxon>Colletotrichum</taxon>
        <taxon>Colletotrichum spaethianum species complex</taxon>
    </lineage>
</organism>
<keyword evidence="4" id="KW-1133">Transmembrane helix</keyword>
<keyword evidence="3" id="KW-0560">Oxidoreductase</keyword>
<keyword evidence="4" id="KW-0812">Transmembrane</keyword>
<gene>
    <name evidence="6" type="ORF">ColLi_04350</name>
</gene>
<name>A0AA37GJB3_9PEZI</name>
<evidence type="ECO:0000313" key="6">
    <source>
        <dbReference type="EMBL" id="GJC81512.1"/>
    </source>
</evidence>
<dbReference type="GO" id="GO:0016491">
    <property type="term" value="F:oxidoreductase activity"/>
    <property type="evidence" value="ECO:0007669"/>
    <property type="project" value="UniProtKB-KW"/>
</dbReference>
<dbReference type="AlphaFoldDB" id="A0AA37GJB3"/>
<proteinExistence type="predicted"/>
<evidence type="ECO:0000259" key="5">
    <source>
        <dbReference type="Pfam" id="PF01494"/>
    </source>
</evidence>
<dbReference type="InterPro" id="IPR002938">
    <property type="entry name" value="FAD-bd"/>
</dbReference>
<feature type="transmembrane region" description="Helical" evidence="4">
    <location>
        <begin position="6"/>
        <end position="25"/>
    </location>
</feature>
<reference evidence="6 7" key="1">
    <citation type="submission" date="2021-07" db="EMBL/GenBank/DDBJ databases">
        <title>Genome data of Colletotrichum spaethianum.</title>
        <authorList>
            <person name="Utami Y.D."/>
            <person name="Hiruma K."/>
        </authorList>
    </citation>
    <scope>NUCLEOTIDE SEQUENCE [LARGE SCALE GENOMIC DNA]</scope>
    <source>
        <strain evidence="6 7">MAFF 242679</strain>
    </source>
</reference>
<keyword evidence="4" id="KW-0472">Membrane</keyword>